<keyword evidence="2" id="KW-1185">Reference proteome</keyword>
<dbReference type="AlphaFoldDB" id="A0A2T6AZ53"/>
<evidence type="ECO:0000313" key="2">
    <source>
        <dbReference type="Proteomes" id="UP000244224"/>
    </source>
</evidence>
<accession>A0A2T6AZ53</accession>
<evidence type="ECO:0000313" key="1">
    <source>
        <dbReference type="EMBL" id="PTX49083.1"/>
    </source>
</evidence>
<proteinExistence type="predicted"/>
<name>A0A2T6AZ53_9RHOB</name>
<dbReference type="EMBL" id="QBKP01000008">
    <property type="protein sequence ID" value="PTX49083.1"/>
    <property type="molecule type" value="Genomic_DNA"/>
</dbReference>
<sequence length="84" mass="9056">MAATIETLSQFADAVAEQQFCHVTICGPEYLGTGWQVTVRSGAWVVTGDPCPTLQAAFASACEKAKDFPKRKAYSEADLLRMLG</sequence>
<dbReference type="RefSeq" id="WP_108129349.1">
    <property type="nucleotide sequence ID" value="NZ_QBKP01000008.1"/>
</dbReference>
<gene>
    <name evidence="1" type="ORF">C8N34_108193</name>
</gene>
<comment type="caution">
    <text evidence="1">The sequence shown here is derived from an EMBL/GenBank/DDBJ whole genome shotgun (WGS) entry which is preliminary data.</text>
</comment>
<reference evidence="1 2" key="1">
    <citation type="submission" date="2018-04" db="EMBL/GenBank/DDBJ databases">
        <title>Genomic Encyclopedia of Archaeal and Bacterial Type Strains, Phase II (KMG-II): from individual species to whole genera.</title>
        <authorList>
            <person name="Goeker M."/>
        </authorList>
    </citation>
    <scope>NUCLEOTIDE SEQUENCE [LARGE SCALE GENOMIC DNA]</scope>
    <source>
        <strain evidence="1 2">DSM 21823</strain>
    </source>
</reference>
<protein>
    <submittedName>
        <fullName evidence="1">Uncharacterized protein</fullName>
    </submittedName>
</protein>
<dbReference type="Proteomes" id="UP000244224">
    <property type="component" value="Unassembled WGS sequence"/>
</dbReference>
<organism evidence="1 2">
    <name type="scientific">Gemmobacter caeni</name>
    <dbReference type="NCBI Taxonomy" id="589035"/>
    <lineage>
        <taxon>Bacteria</taxon>
        <taxon>Pseudomonadati</taxon>
        <taxon>Pseudomonadota</taxon>
        <taxon>Alphaproteobacteria</taxon>
        <taxon>Rhodobacterales</taxon>
        <taxon>Paracoccaceae</taxon>
        <taxon>Gemmobacter</taxon>
    </lineage>
</organism>